<dbReference type="EMBL" id="MU393431">
    <property type="protein sequence ID" value="KAI4869303.1"/>
    <property type="molecule type" value="Genomic_DNA"/>
</dbReference>
<comment type="caution">
    <text evidence="1">The sequence shown here is derived from an EMBL/GenBank/DDBJ whole genome shotgun (WGS) entry which is preliminary data.</text>
</comment>
<protein>
    <submittedName>
        <fullName evidence="1">Uncharacterized protein</fullName>
    </submittedName>
</protein>
<dbReference type="Proteomes" id="UP001497700">
    <property type="component" value="Unassembled WGS sequence"/>
</dbReference>
<name>A0ACB9ZCE0_9PEZI</name>
<gene>
    <name evidence="1" type="ORF">F4820DRAFT_463770</name>
</gene>
<proteinExistence type="predicted"/>
<accession>A0ACB9ZCE0</accession>
<evidence type="ECO:0000313" key="1">
    <source>
        <dbReference type="EMBL" id="KAI4869303.1"/>
    </source>
</evidence>
<reference evidence="1 2" key="1">
    <citation type="journal article" date="2022" name="New Phytol.">
        <title>Ecological generalism drives hyperdiversity of secondary metabolite gene clusters in xylarialean endophytes.</title>
        <authorList>
            <person name="Franco M.E.E."/>
            <person name="Wisecaver J.H."/>
            <person name="Arnold A.E."/>
            <person name="Ju Y.M."/>
            <person name="Slot J.C."/>
            <person name="Ahrendt S."/>
            <person name="Moore L.P."/>
            <person name="Eastman K.E."/>
            <person name="Scott K."/>
            <person name="Konkel Z."/>
            <person name="Mondo S.J."/>
            <person name="Kuo A."/>
            <person name="Hayes R.D."/>
            <person name="Haridas S."/>
            <person name="Andreopoulos B."/>
            <person name="Riley R."/>
            <person name="LaButti K."/>
            <person name="Pangilinan J."/>
            <person name="Lipzen A."/>
            <person name="Amirebrahimi M."/>
            <person name="Yan J."/>
            <person name="Adam C."/>
            <person name="Keymanesh K."/>
            <person name="Ng V."/>
            <person name="Louie K."/>
            <person name="Northen T."/>
            <person name="Drula E."/>
            <person name="Henrissat B."/>
            <person name="Hsieh H.M."/>
            <person name="Youens-Clark K."/>
            <person name="Lutzoni F."/>
            <person name="Miadlikowska J."/>
            <person name="Eastwood D.C."/>
            <person name="Hamelin R.C."/>
            <person name="Grigoriev I.V."/>
            <person name="U'Ren J.M."/>
        </authorList>
    </citation>
    <scope>NUCLEOTIDE SEQUENCE [LARGE SCALE GENOMIC DNA]</scope>
    <source>
        <strain evidence="1 2">CBS 119005</strain>
    </source>
</reference>
<organism evidence="1 2">
    <name type="scientific">Hypoxylon rubiginosum</name>
    <dbReference type="NCBI Taxonomy" id="110542"/>
    <lineage>
        <taxon>Eukaryota</taxon>
        <taxon>Fungi</taxon>
        <taxon>Dikarya</taxon>
        <taxon>Ascomycota</taxon>
        <taxon>Pezizomycotina</taxon>
        <taxon>Sordariomycetes</taxon>
        <taxon>Xylariomycetidae</taxon>
        <taxon>Xylariales</taxon>
        <taxon>Hypoxylaceae</taxon>
        <taxon>Hypoxylon</taxon>
    </lineage>
</organism>
<keyword evidence="2" id="KW-1185">Reference proteome</keyword>
<evidence type="ECO:0000313" key="2">
    <source>
        <dbReference type="Proteomes" id="UP001497700"/>
    </source>
</evidence>
<sequence length="1501" mass="167338">MDLSRGSRSSANVSSSLQREANSSGLAATQSAEYDEIPLDSSSEESQSSSNASMSNSDSDDEAEAKHTPLISTGHEHIPIQPRLPVPTAPLVRAPQQDRILSRKRKSPGTVDPIPYTAVSAKKVKLDEKHIACLLDKSLLPAEIWHRIFTFTPPKTLGNLLCVNKLFNVYLNPLSSYRCKFPPSISQTSAPTLKPDAIWQLSRRRFWPRMPAPLMRKTELAMWQLVCGKSCQFCGKADLTSPESPRGEKPQHIWAFALRSCGSCLAEKTIREIDLLLSSSVPSVLISALPFVLTTSEMRLITPDVLQKGVIPPDLQVTKIYPSEHVEKLKQEFLSVKSMGGATVEEWLKGLELRGKELLSDSMRWEKWSSTGGVAQLTQDSVPNTNISSGKGLVLMNGISSAPKLHTNSSSLSEDSYTSRIPSLQHGTHPNAARVRTREEALELKAARRAEIERRAMELDPPITPSVLALIPSFQAAIQIISPLDDNAWRLLKPRLLLQRVDAENDAEQNEPGDPRGNDPSHLALERIEGAEERPHEEGNNIITKQLIDKAWDDVQAPLRARISAYADEVIQDDWGNGQKVDTENSPQFATEVLLYVRKRFYAEIAKESTAAHAAGQRPMQDPPGGPFTQKLTLENMRWLFDVKIKPHTESYRRDLFFCNGCEVSSKAFGFEGVIQHYAAKHTNVLSLGSVVVHWRAEWPETPPFKSNPQDIKMTDPSAGSLYDAPHPWNNTGSHRHNHNPYSSSSYAASPFPMPPLAYGHSGHGPLTQHPIPYGQSNLYTIGQQDHSSPYPLQHPSPYATYTPHGAVYQSFPPGVYSTPPAYSPMANVYSGHNYNAYQANSQPDFQSSYGSSLAGKYHAQLEYLARSSRELWTATAGLKELPGSIRVCVVIHHIVQRFESRFSESPPLAMFIDGLSNNKEMRPVRNINGLVCKACHLGLGAGTATSQDRRTFSLPQLVNHFQQRHVDQLQSMGVPFLNWAVHMVHTPDLSVLSNLRHLANMDNQKYSLISDAFPPAQHPAGYTQGVVPTSNNQDAWANAGADPYFGQRSAYGASIEQSSQYDASSRWPVASYGVETPCLQDPTQSPTLGQSSNVHQLAMMGNPASITQQGDLGRSSSESRVECSGIKPKKQKGNHSKDRRHMPGQGFRNRKGGGGTATTRLKSTEPNEEGLVAEEERRQEEEIKAMWAADRAEAARLASRNQRPVETEEPDKSKAEQGAGYPGSPYSQIIQVSESPPYSNRVRGLQHADVIRDREEDDLMAGLESQLDRQEILSENFRYRSRYVVEASHEQRPRYEQLYPGQGRPYDAVGPGSPVYVRHEVKPHADQYRDESPGSLPKINPTLESTRAITTLDNVLYDQVHHQEYCHPVYADDSRVRQNAHQYAEAYELVRARDSLGEYLIRRPIRLEQEEHRHLASEDGRVAYRDAGPQYRVYRNDEGPRIDSTLMRQPTYESGIRSDSTVKKHFSKPLPIEDPAAYEDYDPRFPAAPPSSNLTQQARY</sequence>